<dbReference type="Proteomes" id="UP001221838">
    <property type="component" value="Unassembled WGS sequence"/>
</dbReference>
<evidence type="ECO:0000313" key="9">
    <source>
        <dbReference type="EMBL" id="MDC0714490.1"/>
    </source>
</evidence>
<dbReference type="InterPro" id="IPR004480">
    <property type="entry name" value="Monothiol_GRX-rel"/>
</dbReference>
<reference evidence="9 10" key="1">
    <citation type="submission" date="2022-11" db="EMBL/GenBank/DDBJ databases">
        <title>Minimal conservation of predation-associated metabolite biosynthetic gene clusters underscores biosynthetic potential of Myxococcota including descriptions for ten novel species: Archangium lansinium sp. nov., Myxococcus landrumus sp. nov., Nannocystis bai.</title>
        <authorList>
            <person name="Ahearne A."/>
            <person name="Stevens C."/>
            <person name="Dowd S."/>
        </authorList>
    </citation>
    <scope>NUCLEOTIDE SEQUENCE [LARGE SCALE GENOMIC DNA]</scope>
    <source>
        <strain evidence="9 10">NCWAL01</strain>
    </source>
</reference>
<dbReference type="PANTHER" id="PTHR10293">
    <property type="entry name" value="GLUTAREDOXIN FAMILY MEMBER"/>
    <property type="match status" value="1"/>
</dbReference>
<keyword evidence="2" id="KW-0001">2Fe-2S</keyword>
<evidence type="ECO:0000259" key="8">
    <source>
        <dbReference type="Pfam" id="PF00462"/>
    </source>
</evidence>
<dbReference type="InterPro" id="IPR036249">
    <property type="entry name" value="Thioredoxin-like_sf"/>
</dbReference>
<evidence type="ECO:0000256" key="5">
    <source>
        <dbReference type="ARBA" id="ARBA00023014"/>
    </source>
</evidence>
<feature type="domain" description="Glutaredoxin" evidence="8">
    <location>
        <begin position="18"/>
        <end position="81"/>
    </location>
</feature>
<keyword evidence="5" id="KW-0411">Iron-sulfur</keyword>
<evidence type="ECO:0000313" key="10">
    <source>
        <dbReference type="Proteomes" id="UP001221838"/>
    </source>
</evidence>
<dbReference type="Gene3D" id="3.40.30.10">
    <property type="entry name" value="Glutaredoxin"/>
    <property type="match status" value="1"/>
</dbReference>
<evidence type="ECO:0000256" key="2">
    <source>
        <dbReference type="ARBA" id="ARBA00022714"/>
    </source>
</evidence>
<keyword evidence="6" id="KW-0676">Redox-active center</keyword>
<evidence type="ECO:0000256" key="4">
    <source>
        <dbReference type="ARBA" id="ARBA00023004"/>
    </source>
</evidence>
<dbReference type="PIRSF" id="PIRSF005894">
    <property type="entry name" value="Monothiol_GRX"/>
    <property type="match status" value="1"/>
</dbReference>
<dbReference type="PANTHER" id="PTHR10293:SF72">
    <property type="entry name" value="MONOTHIOL GLUTAREDOXIN-S14, CHLOROPLASTIC"/>
    <property type="match status" value="1"/>
</dbReference>
<organism evidence="9 10">
    <name type="scientific">Stigmatella ashevillensis</name>
    <dbReference type="NCBI Taxonomy" id="2995309"/>
    <lineage>
        <taxon>Bacteria</taxon>
        <taxon>Pseudomonadati</taxon>
        <taxon>Myxococcota</taxon>
        <taxon>Myxococcia</taxon>
        <taxon>Myxococcales</taxon>
        <taxon>Cystobacterineae</taxon>
        <taxon>Archangiaceae</taxon>
        <taxon>Stigmatella</taxon>
    </lineage>
</organism>
<accession>A0ABT5DLE6</accession>
<dbReference type="RefSeq" id="WP_272145148.1">
    <property type="nucleotide sequence ID" value="NZ_JAQNDM010000002.1"/>
</dbReference>
<evidence type="ECO:0000256" key="3">
    <source>
        <dbReference type="ARBA" id="ARBA00022723"/>
    </source>
</evidence>
<evidence type="ECO:0000256" key="7">
    <source>
        <dbReference type="PIRNR" id="PIRNR005894"/>
    </source>
</evidence>
<dbReference type="InterPro" id="IPR014434">
    <property type="entry name" value="Monothiol_GRX"/>
</dbReference>
<dbReference type="NCBIfam" id="TIGR00365">
    <property type="entry name" value="Grx4 family monothiol glutaredoxin"/>
    <property type="match status" value="1"/>
</dbReference>
<protein>
    <recommendedName>
        <fullName evidence="7">Glutaredoxin</fullName>
    </recommendedName>
</protein>
<dbReference type="EMBL" id="JAQNDM010000002">
    <property type="protein sequence ID" value="MDC0714490.1"/>
    <property type="molecule type" value="Genomic_DNA"/>
</dbReference>
<gene>
    <name evidence="9" type="primary">grxD</name>
    <name evidence="9" type="ORF">POL68_38930</name>
</gene>
<keyword evidence="3" id="KW-0479">Metal-binding</keyword>
<comment type="caution">
    <text evidence="9">The sequence shown here is derived from an EMBL/GenBank/DDBJ whole genome shotgun (WGS) entry which is preliminary data.</text>
</comment>
<sequence length="107" mass="11661">MNPELKAQLEEQIRSHKIVLFMKGNALFPQCGFSARALQLLQPLGQVHTVDVLADPAIRQGIKDYSNWPTIPQIYINGEFIGGSDILMELAERGELASLVAGTPSGS</sequence>
<evidence type="ECO:0000256" key="6">
    <source>
        <dbReference type="ARBA" id="ARBA00023284"/>
    </source>
</evidence>
<comment type="similarity">
    <text evidence="1 7">Belongs to the glutaredoxin family. Monothiol subfamily.</text>
</comment>
<dbReference type="SUPFAM" id="SSF52833">
    <property type="entry name" value="Thioredoxin-like"/>
    <property type="match status" value="1"/>
</dbReference>
<proteinExistence type="inferred from homology"/>
<keyword evidence="4" id="KW-0408">Iron</keyword>
<name>A0ABT5DLE6_9BACT</name>
<keyword evidence="10" id="KW-1185">Reference proteome</keyword>
<dbReference type="PROSITE" id="PS51354">
    <property type="entry name" value="GLUTAREDOXIN_2"/>
    <property type="match status" value="1"/>
</dbReference>
<dbReference type="CDD" id="cd03028">
    <property type="entry name" value="GRX_PICOT_like"/>
    <property type="match status" value="1"/>
</dbReference>
<dbReference type="InterPro" id="IPR002109">
    <property type="entry name" value="Glutaredoxin"/>
</dbReference>
<evidence type="ECO:0000256" key="1">
    <source>
        <dbReference type="ARBA" id="ARBA00009630"/>
    </source>
</evidence>
<dbReference type="Pfam" id="PF00462">
    <property type="entry name" value="Glutaredoxin"/>
    <property type="match status" value="1"/>
</dbReference>
<dbReference type="InterPro" id="IPR033658">
    <property type="entry name" value="GRX_PICOT-like"/>
</dbReference>